<name>A0A9W6GXI6_9HYPH</name>
<protein>
    <submittedName>
        <fullName evidence="1">Uncharacterized protein</fullName>
    </submittedName>
</protein>
<keyword evidence="2" id="KW-1185">Reference proteome</keyword>
<evidence type="ECO:0000313" key="1">
    <source>
        <dbReference type="EMBL" id="GLI94705.1"/>
    </source>
</evidence>
<proteinExistence type="predicted"/>
<gene>
    <name evidence="1" type="ORF">LMG27198_36970</name>
</gene>
<dbReference type="RefSeq" id="WP_281804854.1">
    <property type="nucleotide sequence ID" value="NZ_BSEC01000001.1"/>
</dbReference>
<dbReference type="Proteomes" id="UP001144323">
    <property type="component" value="Unassembled WGS sequence"/>
</dbReference>
<dbReference type="EMBL" id="BSEC01000001">
    <property type="protein sequence ID" value="GLI94705.1"/>
    <property type="molecule type" value="Genomic_DNA"/>
</dbReference>
<organism evidence="1 2">
    <name type="scientific">Methylocystis echinoides</name>
    <dbReference type="NCBI Taxonomy" id="29468"/>
    <lineage>
        <taxon>Bacteria</taxon>
        <taxon>Pseudomonadati</taxon>
        <taxon>Pseudomonadota</taxon>
        <taxon>Alphaproteobacteria</taxon>
        <taxon>Hyphomicrobiales</taxon>
        <taxon>Methylocystaceae</taxon>
        <taxon>Methylocystis</taxon>
    </lineage>
</organism>
<evidence type="ECO:0000313" key="2">
    <source>
        <dbReference type="Proteomes" id="UP001144323"/>
    </source>
</evidence>
<sequence length="88" mass="9997">MESSPSGTRAFTRIVVALCVGFAITSLFATPSFAGKPGAVMRQDLTYAGRCGLFQLSPNNQRVWYRYDLRRWTYGDERDFSCFILEND</sequence>
<dbReference type="AlphaFoldDB" id="A0A9W6GXI6"/>
<comment type="caution">
    <text evidence="1">The sequence shown here is derived from an EMBL/GenBank/DDBJ whole genome shotgun (WGS) entry which is preliminary data.</text>
</comment>
<reference evidence="1" key="1">
    <citation type="journal article" date="2023" name="Int. J. Syst. Evol. Microbiol.">
        <title>Methylocystis iwaonis sp. nov., a type II methane-oxidizing bacterium from surface soil of a rice paddy field in Japan, and emended description of the genus Methylocystis (ex Whittenbury et al. 1970) Bowman et al. 1993.</title>
        <authorList>
            <person name="Kaise H."/>
            <person name="Sawadogo J.B."/>
            <person name="Alam M.S."/>
            <person name="Ueno C."/>
            <person name="Dianou D."/>
            <person name="Shinjo R."/>
            <person name="Asakawa S."/>
        </authorList>
    </citation>
    <scope>NUCLEOTIDE SEQUENCE</scope>
    <source>
        <strain evidence="1">LMG27198</strain>
    </source>
</reference>
<accession>A0A9W6GXI6</accession>